<evidence type="ECO:0000256" key="5">
    <source>
        <dbReference type="ARBA" id="ARBA00023002"/>
    </source>
</evidence>
<keyword evidence="5" id="KW-0560">Oxidoreductase</keyword>
<proteinExistence type="inferred from homology"/>
<dbReference type="GO" id="GO:0016491">
    <property type="term" value="F:oxidoreductase activity"/>
    <property type="evidence" value="ECO:0007669"/>
    <property type="project" value="UniProtKB-KW"/>
</dbReference>
<comment type="cofactor">
    <cofactor evidence="1">
        <name>Zn(2+)</name>
        <dbReference type="ChEBI" id="CHEBI:29105"/>
    </cofactor>
</comment>
<dbReference type="InterPro" id="IPR055170">
    <property type="entry name" value="GFO_IDH_MocA-like_dom"/>
</dbReference>
<dbReference type="AlphaFoldDB" id="A0A2D0NK52"/>
<dbReference type="Proteomes" id="UP000223913">
    <property type="component" value="Unassembled WGS sequence"/>
</dbReference>
<evidence type="ECO:0000256" key="1">
    <source>
        <dbReference type="ARBA" id="ARBA00001947"/>
    </source>
</evidence>
<comment type="similarity">
    <text evidence="2">Belongs to the zinc-containing alcohol dehydrogenase family.</text>
</comment>
<dbReference type="SUPFAM" id="SSF50129">
    <property type="entry name" value="GroES-like"/>
    <property type="match status" value="1"/>
</dbReference>
<evidence type="ECO:0000313" key="8">
    <source>
        <dbReference type="Proteomes" id="UP000223913"/>
    </source>
</evidence>
<evidence type="ECO:0000256" key="4">
    <source>
        <dbReference type="ARBA" id="ARBA00022833"/>
    </source>
</evidence>
<dbReference type="Pfam" id="PF22725">
    <property type="entry name" value="GFO_IDH_MocA_C3"/>
    <property type="match status" value="1"/>
</dbReference>
<evidence type="ECO:0000259" key="6">
    <source>
        <dbReference type="SMART" id="SM00829"/>
    </source>
</evidence>
<dbReference type="GO" id="GO:0046872">
    <property type="term" value="F:metal ion binding"/>
    <property type="evidence" value="ECO:0007669"/>
    <property type="project" value="UniProtKB-KW"/>
</dbReference>
<dbReference type="PANTHER" id="PTHR43350">
    <property type="entry name" value="NAD-DEPENDENT ALCOHOL DEHYDROGENASE"/>
    <property type="match status" value="1"/>
</dbReference>
<dbReference type="CDD" id="cd08255">
    <property type="entry name" value="2-desacetyl-2-hydroxyethyl_bacteriochlorophyllide_like"/>
    <property type="match status" value="1"/>
</dbReference>
<accession>A0A2D0NK52</accession>
<dbReference type="InterPro" id="IPR020843">
    <property type="entry name" value="ER"/>
</dbReference>
<dbReference type="RefSeq" id="WP_099148179.1">
    <property type="nucleotide sequence ID" value="NZ_PDUD01000001.1"/>
</dbReference>
<dbReference type="SMART" id="SM00829">
    <property type="entry name" value="PKS_ER"/>
    <property type="match status" value="1"/>
</dbReference>
<name>A0A2D0NK52_FLAN2</name>
<dbReference type="OrthoDB" id="9781031at2"/>
<dbReference type="Pfam" id="PF01408">
    <property type="entry name" value="GFO_IDH_MocA"/>
    <property type="match status" value="1"/>
</dbReference>
<evidence type="ECO:0000256" key="3">
    <source>
        <dbReference type="ARBA" id="ARBA00022723"/>
    </source>
</evidence>
<protein>
    <submittedName>
        <fullName evidence="7">Dehydrogenase</fullName>
    </submittedName>
</protein>
<dbReference type="InterPro" id="IPR013149">
    <property type="entry name" value="ADH-like_C"/>
</dbReference>
<evidence type="ECO:0000256" key="2">
    <source>
        <dbReference type="ARBA" id="ARBA00008072"/>
    </source>
</evidence>
<dbReference type="Gene3D" id="3.30.360.10">
    <property type="entry name" value="Dihydrodipicolinate Reductase, domain 2"/>
    <property type="match status" value="1"/>
</dbReference>
<dbReference type="EMBL" id="PDUD01000001">
    <property type="protein sequence ID" value="PHN08589.1"/>
    <property type="molecule type" value="Genomic_DNA"/>
</dbReference>
<keyword evidence="3" id="KW-0479">Metal-binding</keyword>
<dbReference type="GO" id="GO:0000166">
    <property type="term" value="F:nucleotide binding"/>
    <property type="evidence" value="ECO:0007669"/>
    <property type="project" value="InterPro"/>
</dbReference>
<dbReference type="InterPro" id="IPR011032">
    <property type="entry name" value="GroES-like_sf"/>
</dbReference>
<dbReference type="Pfam" id="PF08240">
    <property type="entry name" value="ADH_N"/>
    <property type="match status" value="1"/>
</dbReference>
<keyword evidence="4" id="KW-0862">Zinc</keyword>
<dbReference type="InterPro" id="IPR013154">
    <property type="entry name" value="ADH-like_N"/>
</dbReference>
<gene>
    <name evidence="7" type="ORF">CRP01_01370</name>
</gene>
<dbReference type="PANTHER" id="PTHR43350:SF19">
    <property type="entry name" value="D-GULOSIDE 3-DEHYDROGENASE"/>
    <property type="match status" value="1"/>
</dbReference>
<dbReference type="Pfam" id="PF00107">
    <property type="entry name" value="ADH_zinc_N"/>
    <property type="match status" value="1"/>
</dbReference>
<organism evidence="7 8">
    <name type="scientific">Flavilitoribacter nigricans (strain ATCC 23147 / DSM 23189 / NBRC 102662 / NCIMB 1420 / SS-2)</name>
    <name type="common">Lewinella nigricans</name>
    <dbReference type="NCBI Taxonomy" id="1122177"/>
    <lineage>
        <taxon>Bacteria</taxon>
        <taxon>Pseudomonadati</taxon>
        <taxon>Bacteroidota</taxon>
        <taxon>Saprospiria</taxon>
        <taxon>Saprospirales</taxon>
        <taxon>Lewinellaceae</taxon>
        <taxon>Flavilitoribacter</taxon>
    </lineage>
</organism>
<dbReference type="Gene3D" id="3.90.180.10">
    <property type="entry name" value="Medium-chain alcohol dehydrogenases, catalytic domain"/>
    <property type="match status" value="1"/>
</dbReference>
<evidence type="ECO:0000313" key="7">
    <source>
        <dbReference type="EMBL" id="PHN08589.1"/>
    </source>
</evidence>
<keyword evidence="8" id="KW-1185">Reference proteome</keyword>
<feature type="domain" description="Enoyl reductase (ER)" evidence="6">
    <location>
        <begin position="11"/>
        <end position="364"/>
    </location>
</feature>
<dbReference type="SUPFAM" id="SSF51735">
    <property type="entry name" value="NAD(P)-binding Rossmann-fold domains"/>
    <property type="match status" value="2"/>
</dbReference>
<dbReference type="InterPro" id="IPR036291">
    <property type="entry name" value="NAD(P)-bd_dom_sf"/>
</dbReference>
<dbReference type="Gene3D" id="3.40.50.720">
    <property type="entry name" value="NAD(P)-binding Rossmann-like Domain"/>
    <property type="match status" value="2"/>
</dbReference>
<reference evidence="7 8" key="1">
    <citation type="submission" date="2017-10" db="EMBL/GenBank/DDBJ databases">
        <title>The draft genome sequence of Lewinella nigricans NBRC 102662.</title>
        <authorList>
            <person name="Wang K."/>
        </authorList>
    </citation>
    <scope>NUCLEOTIDE SEQUENCE [LARGE SCALE GENOMIC DNA]</scope>
    <source>
        <strain evidence="7 8">NBRC 102662</strain>
    </source>
</reference>
<comment type="caution">
    <text evidence="7">The sequence shown here is derived from an EMBL/GenBank/DDBJ whole genome shotgun (WGS) entry which is preliminary data.</text>
</comment>
<dbReference type="InterPro" id="IPR000683">
    <property type="entry name" value="Gfo/Idh/MocA-like_OxRdtase_N"/>
</dbReference>
<sequence>MKQILQDLRSGATRLEEVPVPIVQPGHVLIKTRRSLVSLGTERMLVQFGNANWLQKVQQQPEKVKQVLDKLKTDGIQPTVEAVFRKLDQPLPLGYCNAGEVVAVGTGVTEFSIGDRVASNGHHAEVVCIPQNLVAKIPDSVSDDEASFTVVGAIALQGIRLVEPTFGETVVVLGLGLIGLLTAQLLLANGCRVIGVDLDPDKLELARELGIEAIPASGGGGIVQTVIDLTAGVGADAVLITASSKRHDIIAQSAKMSRKRGRIVLVGVVGLHIDRSDFYEKELSFQVSCSYGPGRYDPEYELAGHDYPLPFVRWTEKRNFAAVLQAMERGSLRVKPLISETIPLEDYDRIYQNMDTTRSIGSVLEYPGTVRVERRQVRITEKEFHAGKPVIGLIGAGDFTVAKVLPILQKLDANIKYIASSRGMGGTINARKFGIPFSTTDYREILADAEVNAVIITTRHHQHAGQVTEALRAGKHVFVEKPLAITAVELEEIAAAYGQNSGSLSVGFNRRFAPLVRQARARLGDTATQPMQVLITMNAGAIPAEHWTQDPAIGGGRVIGEACHLIDLITYLTDSQVERVAMNGLGQAPDRYSDNVSMLLKYRNGSNGVINYFANGHRSYAKERIEIFSGGKVVIIDNFRKAAFYGMKGDRQPWFSKQDKGHYDQFRIFLENLKDTGEPTIPFDQILNTSRTTFAALDSLQTGQWIDVP</sequence>
<dbReference type="SUPFAM" id="SSF55347">
    <property type="entry name" value="Glyceraldehyde-3-phosphate dehydrogenase-like, C-terminal domain"/>
    <property type="match status" value="1"/>
</dbReference>